<accession>A0A6A1UL36</accession>
<dbReference type="Proteomes" id="UP000516437">
    <property type="component" value="Unassembled WGS sequence"/>
</dbReference>
<gene>
    <name evidence="2" type="ORF">CJ030_MR0G006686</name>
</gene>
<keyword evidence="3" id="KW-1185">Reference proteome</keyword>
<feature type="region of interest" description="Disordered" evidence="1">
    <location>
        <begin position="1"/>
        <end position="28"/>
    </location>
</feature>
<evidence type="ECO:0000256" key="1">
    <source>
        <dbReference type="SAM" id="MobiDB-lite"/>
    </source>
</evidence>
<comment type="caution">
    <text evidence="2">The sequence shown here is derived from an EMBL/GenBank/DDBJ whole genome shotgun (WGS) entry which is preliminary data.</text>
</comment>
<protein>
    <submittedName>
        <fullName evidence="2">Uncharacterized protein</fullName>
    </submittedName>
</protein>
<feature type="compositionally biased region" description="Basic and acidic residues" evidence="1">
    <location>
        <begin position="9"/>
        <end position="28"/>
    </location>
</feature>
<evidence type="ECO:0000313" key="3">
    <source>
        <dbReference type="Proteomes" id="UP000516437"/>
    </source>
</evidence>
<dbReference type="AlphaFoldDB" id="A0A6A1UL36"/>
<evidence type="ECO:0000313" key="2">
    <source>
        <dbReference type="EMBL" id="KAB1200658.1"/>
    </source>
</evidence>
<proteinExistence type="predicted"/>
<feature type="region of interest" description="Disordered" evidence="1">
    <location>
        <begin position="109"/>
        <end position="128"/>
    </location>
</feature>
<name>A0A6A1UL36_9ROSI</name>
<dbReference type="OrthoDB" id="1304043at2759"/>
<dbReference type="EMBL" id="RXIC02000138">
    <property type="protein sequence ID" value="KAB1200658.1"/>
    <property type="molecule type" value="Genomic_DNA"/>
</dbReference>
<sequence>MDMELGEGEVSHSKGESVTEGNHEEDDRGMELVALSESYGASVISLSEHAGRITRLKMVVRTKRLRRMLEEMTISNAHQPSVKIPPLSRAEQRLEVLARKHRLIRAKVATENDESSWTPALQSIPEER</sequence>
<organism evidence="2 3">
    <name type="scientific">Morella rubra</name>
    <name type="common">Chinese bayberry</name>
    <dbReference type="NCBI Taxonomy" id="262757"/>
    <lineage>
        <taxon>Eukaryota</taxon>
        <taxon>Viridiplantae</taxon>
        <taxon>Streptophyta</taxon>
        <taxon>Embryophyta</taxon>
        <taxon>Tracheophyta</taxon>
        <taxon>Spermatophyta</taxon>
        <taxon>Magnoliopsida</taxon>
        <taxon>eudicotyledons</taxon>
        <taxon>Gunneridae</taxon>
        <taxon>Pentapetalae</taxon>
        <taxon>rosids</taxon>
        <taxon>fabids</taxon>
        <taxon>Fagales</taxon>
        <taxon>Myricaceae</taxon>
        <taxon>Morella</taxon>
    </lineage>
</organism>
<reference evidence="2 3" key="1">
    <citation type="journal article" date="2019" name="Plant Biotechnol. J.">
        <title>The red bayberry genome and genetic basis of sex determination.</title>
        <authorList>
            <person name="Jia H.M."/>
            <person name="Jia H.J."/>
            <person name="Cai Q.L."/>
            <person name="Wang Y."/>
            <person name="Zhao H.B."/>
            <person name="Yang W.F."/>
            <person name="Wang G.Y."/>
            <person name="Li Y.H."/>
            <person name="Zhan D.L."/>
            <person name="Shen Y.T."/>
            <person name="Niu Q.F."/>
            <person name="Chang L."/>
            <person name="Qiu J."/>
            <person name="Zhao L."/>
            <person name="Xie H.B."/>
            <person name="Fu W.Y."/>
            <person name="Jin J."/>
            <person name="Li X.W."/>
            <person name="Jiao Y."/>
            <person name="Zhou C.C."/>
            <person name="Tu T."/>
            <person name="Chai C.Y."/>
            <person name="Gao J.L."/>
            <person name="Fan L.J."/>
            <person name="van de Weg E."/>
            <person name="Wang J.Y."/>
            <person name="Gao Z.S."/>
        </authorList>
    </citation>
    <scope>NUCLEOTIDE SEQUENCE [LARGE SCALE GENOMIC DNA]</scope>
    <source>
        <tissue evidence="2">Leaves</tissue>
    </source>
</reference>